<evidence type="ECO:0000256" key="2">
    <source>
        <dbReference type="ARBA" id="ARBA00009755"/>
    </source>
</evidence>
<feature type="domain" description="Squalene cyclase C-terminal" evidence="4">
    <location>
        <begin position="301"/>
        <end position="615"/>
    </location>
</feature>
<reference evidence="6" key="1">
    <citation type="submission" date="2020-09" db="EMBL/GenBank/DDBJ databases">
        <title>A novel bacterium of genus Paenibacillus, isolated from South China Sea.</title>
        <authorList>
            <person name="Huang H."/>
            <person name="Mo K."/>
            <person name="Hu Y."/>
        </authorList>
    </citation>
    <scope>NUCLEOTIDE SEQUENCE</scope>
    <source>
        <strain evidence="6">IB182493</strain>
    </source>
</reference>
<evidence type="ECO:0000259" key="4">
    <source>
        <dbReference type="Pfam" id="PF13243"/>
    </source>
</evidence>
<dbReference type="PANTHER" id="PTHR11764:SF20">
    <property type="entry name" value="LANOSTEROL SYNTHASE"/>
    <property type="match status" value="1"/>
</dbReference>
<organism evidence="6 7">
    <name type="scientific">Paenibacillus arenilitoris</name>
    <dbReference type="NCBI Taxonomy" id="2772299"/>
    <lineage>
        <taxon>Bacteria</taxon>
        <taxon>Bacillati</taxon>
        <taxon>Bacillota</taxon>
        <taxon>Bacilli</taxon>
        <taxon>Bacillales</taxon>
        <taxon>Paenibacillaceae</taxon>
        <taxon>Paenibacillus</taxon>
    </lineage>
</organism>
<accession>A0A927CLP9</accession>
<feature type="domain" description="Squalene cyclase N-terminal" evidence="5">
    <location>
        <begin position="15"/>
        <end position="290"/>
    </location>
</feature>
<dbReference type="PANTHER" id="PTHR11764">
    <property type="entry name" value="TERPENE CYCLASE/MUTASE FAMILY MEMBER"/>
    <property type="match status" value="1"/>
</dbReference>
<dbReference type="EMBL" id="JACXIY010000015">
    <property type="protein sequence ID" value="MBD2869517.1"/>
    <property type="molecule type" value="Genomic_DNA"/>
</dbReference>
<dbReference type="Pfam" id="PF13243">
    <property type="entry name" value="SQHop_cyclase_C"/>
    <property type="match status" value="1"/>
</dbReference>
<gene>
    <name evidence="6" type="ORF">IDH41_13085</name>
</gene>
<comment type="similarity">
    <text evidence="2">Belongs to the terpene cyclase/mutase family.</text>
</comment>
<name>A0A927CLP9_9BACL</name>
<proteinExistence type="inferred from homology"/>
<keyword evidence="3" id="KW-0677">Repeat</keyword>
<dbReference type="Pfam" id="PF13249">
    <property type="entry name" value="SQHop_cyclase_N"/>
    <property type="match status" value="1"/>
</dbReference>
<protein>
    <submittedName>
        <fullName evidence="6">Squalene cyclase</fullName>
    </submittedName>
</protein>
<dbReference type="AlphaFoldDB" id="A0A927CLP9"/>
<evidence type="ECO:0000259" key="5">
    <source>
        <dbReference type="Pfam" id="PF13249"/>
    </source>
</evidence>
<keyword evidence="7" id="KW-1185">Reference proteome</keyword>
<dbReference type="SFLD" id="SFLDG01016">
    <property type="entry name" value="Prenyltransferase_Like_2"/>
    <property type="match status" value="1"/>
</dbReference>
<dbReference type="GO" id="GO:0016866">
    <property type="term" value="F:intramolecular transferase activity"/>
    <property type="evidence" value="ECO:0007669"/>
    <property type="project" value="InterPro"/>
</dbReference>
<dbReference type="SUPFAM" id="SSF48239">
    <property type="entry name" value="Terpenoid cyclases/Protein prenyltransferases"/>
    <property type="match status" value="2"/>
</dbReference>
<dbReference type="InterPro" id="IPR018333">
    <property type="entry name" value="Squalene_cyclase"/>
</dbReference>
<dbReference type="Gene3D" id="1.50.10.20">
    <property type="match status" value="2"/>
</dbReference>
<evidence type="ECO:0000256" key="3">
    <source>
        <dbReference type="ARBA" id="ARBA00022737"/>
    </source>
</evidence>
<sequence>MDMHRIRERIGELSGELLRRQSGDGAWRMCFDSGTMTDSHYIILLRALGRSDETLIRALAARIASKQLASGAWQLYPDEKEGSLDATAEACYALLCAGYNREWEPRIQLAKQFIRSQGGLSQVRSLLTQVILAATGQAEWPLLLRIPLEAFFSNNGLGLDLFSLSGHARVHLIPTLIMANRQYARRSAYLPDLTDLFLGGSRTFANDSTWISALNGFLSTLPLSSLLTSGSPTAEEQAVTFMLDRVEPNGTLLTYSTATMLMTLALLAAGYPEHSPVIEHLLRGIRSLLCLDKPHIQIASSEIWDTAMLGYALREAGVQGTSPAMERAGAYLLPKQQTRLGDWAIRKPDTQPGGWGFSEANTIYPDVDDSVAALRAVRPYIDRVTGGDADWQRGLNWVLAMRNDDGGWPAFERKGASLPASFFAFEGASDIATDPSTVDLTGRMLAFLGQELDMSLGQQWIDDSVQWVLSQQTRDGSWYGRWGIAYIHGTGAAIQGLKAVGIASDHPALTKAVKWLLAIQNEDGGWGESCLSDKLKRYVPLGASTPSQTAWALDALIAVHDKPTAELGKGADALLAALDRRDWTYTYPTGAGLPGSVYVHYASNNYIWPLLTLSSLVKKYGGPQA</sequence>
<dbReference type="Proteomes" id="UP000632125">
    <property type="component" value="Unassembled WGS sequence"/>
</dbReference>
<evidence type="ECO:0000256" key="1">
    <source>
        <dbReference type="ARBA" id="ARBA00004999"/>
    </source>
</evidence>
<dbReference type="GO" id="GO:0005811">
    <property type="term" value="C:lipid droplet"/>
    <property type="evidence" value="ECO:0007669"/>
    <property type="project" value="InterPro"/>
</dbReference>
<evidence type="ECO:0000313" key="7">
    <source>
        <dbReference type="Proteomes" id="UP000632125"/>
    </source>
</evidence>
<dbReference type="InterPro" id="IPR032696">
    <property type="entry name" value="SQ_cyclase_C"/>
</dbReference>
<dbReference type="GO" id="GO:0016104">
    <property type="term" value="P:triterpenoid biosynthetic process"/>
    <property type="evidence" value="ECO:0007669"/>
    <property type="project" value="InterPro"/>
</dbReference>
<evidence type="ECO:0000313" key="6">
    <source>
        <dbReference type="EMBL" id="MBD2869517.1"/>
    </source>
</evidence>
<dbReference type="InterPro" id="IPR032697">
    <property type="entry name" value="SQ_cyclase_N"/>
</dbReference>
<dbReference type="RefSeq" id="WP_190861697.1">
    <property type="nucleotide sequence ID" value="NZ_JACXIY010000015.1"/>
</dbReference>
<dbReference type="InterPro" id="IPR008930">
    <property type="entry name" value="Terpenoid_cyclase/PrenylTrfase"/>
</dbReference>
<comment type="caution">
    <text evidence="6">The sequence shown here is derived from an EMBL/GenBank/DDBJ whole genome shotgun (WGS) entry which is preliminary data.</text>
</comment>
<comment type="pathway">
    <text evidence="1">Secondary metabolite biosynthesis; hopanoid biosynthesis.</text>
</comment>